<evidence type="ECO:0000313" key="1">
    <source>
        <dbReference type="EMBL" id="HIQ64473.1"/>
    </source>
</evidence>
<dbReference type="AlphaFoldDB" id="A0A9D1CKG6"/>
<comment type="caution">
    <text evidence="1">The sequence shown here is derived from an EMBL/GenBank/DDBJ whole genome shotgun (WGS) entry which is preliminary data.</text>
</comment>
<protein>
    <submittedName>
        <fullName evidence="1">Uncharacterized protein</fullName>
    </submittedName>
</protein>
<evidence type="ECO:0000313" key="2">
    <source>
        <dbReference type="Proteomes" id="UP000886725"/>
    </source>
</evidence>
<accession>A0A9D1CKG6</accession>
<dbReference type="EMBL" id="DVFU01000037">
    <property type="protein sequence ID" value="HIQ64473.1"/>
    <property type="molecule type" value="Genomic_DNA"/>
</dbReference>
<name>A0A9D1CKG6_9FIRM</name>
<sequence length="175" mass="20078">MNFKQRMCILGMVFAIFLITLGNGLSFISNYREDVSLKTTIVSQMSQEYESFADQSVLLRNELESFNRSIGTYYDTMLTTNVETLEHISNATSMMDTLVPMAESLRAKCAENGDIDSLTAQKCAIFEQNYETLTSTYVRIIDSYNQVVSGYNAWAMQNNQEQILPYSSIYYEQFR</sequence>
<reference evidence="1" key="1">
    <citation type="submission" date="2020-10" db="EMBL/GenBank/DDBJ databases">
        <authorList>
            <person name="Gilroy R."/>
        </authorList>
    </citation>
    <scope>NUCLEOTIDE SEQUENCE</scope>
    <source>
        <strain evidence="1">CHK165-10780</strain>
    </source>
</reference>
<gene>
    <name evidence="1" type="ORF">IAC85_01915</name>
</gene>
<organism evidence="1 2">
    <name type="scientific">Candidatus Faecenecus gallistercoris</name>
    <dbReference type="NCBI Taxonomy" id="2840793"/>
    <lineage>
        <taxon>Bacteria</taxon>
        <taxon>Bacillati</taxon>
        <taxon>Bacillota</taxon>
        <taxon>Bacillota incertae sedis</taxon>
        <taxon>Candidatus Faecenecus</taxon>
    </lineage>
</organism>
<reference evidence="1" key="2">
    <citation type="journal article" date="2021" name="PeerJ">
        <title>Extensive microbial diversity within the chicken gut microbiome revealed by metagenomics and culture.</title>
        <authorList>
            <person name="Gilroy R."/>
            <person name="Ravi A."/>
            <person name="Getino M."/>
            <person name="Pursley I."/>
            <person name="Horton D.L."/>
            <person name="Alikhan N.F."/>
            <person name="Baker D."/>
            <person name="Gharbi K."/>
            <person name="Hall N."/>
            <person name="Watson M."/>
            <person name="Adriaenssens E.M."/>
            <person name="Foster-Nyarko E."/>
            <person name="Jarju S."/>
            <person name="Secka A."/>
            <person name="Antonio M."/>
            <person name="Oren A."/>
            <person name="Chaudhuri R.R."/>
            <person name="La Ragione R."/>
            <person name="Hildebrand F."/>
            <person name="Pallen M.J."/>
        </authorList>
    </citation>
    <scope>NUCLEOTIDE SEQUENCE</scope>
    <source>
        <strain evidence="1">CHK165-10780</strain>
    </source>
</reference>
<proteinExistence type="predicted"/>
<dbReference type="Proteomes" id="UP000886725">
    <property type="component" value="Unassembled WGS sequence"/>
</dbReference>